<dbReference type="OrthoDB" id="1760972at2"/>
<dbReference type="AlphaFoldDB" id="F6DK79"/>
<name>F6DK79_DESRL</name>
<proteinExistence type="predicted"/>
<protein>
    <submittedName>
        <fullName evidence="1">Uncharacterized protein</fullName>
    </submittedName>
</protein>
<dbReference type="STRING" id="696281.Desru_3290"/>
<gene>
    <name evidence="1" type="ordered locus">Desru_3290</name>
</gene>
<reference evidence="1 2" key="2">
    <citation type="journal article" date="2012" name="Stand. Genomic Sci.">
        <title>Complete genome sequence of the sulfate-reducing firmicute Desulfotomaculum ruminis type strain (DL(T)).</title>
        <authorList>
            <person name="Spring S."/>
            <person name="Visser M."/>
            <person name="Lu M."/>
            <person name="Copeland A."/>
            <person name="Lapidus A."/>
            <person name="Lucas S."/>
            <person name="Cheng J.F."/>
            <person name="Han C."/>
            <person name="Tapia R."/>
            <person name="Goodwin L.A."/>
            <person name="Pitluck S."/>
            <person name="Ivanova N."/>
            <person name="Land M."/>
            <person name="Hauser L."/>
            <person name="Larimer F."/>
            <person name="Rohde M."/>
            <person name="Goker M."/>
            <person name="Detter J.C."/>
            <person name="Kyrpides N.C."/>
            <person name="Woyke T."/>
            <person name="Schaap P.J."/>
            <person name="Plugge C.M."/>
            <person name="Muyzer G."/>
            <person name="Kuever J."/>
            <person name="Pereira I.A."/>
            <person name="Parshina S.N."/>
            <person name="Bernier-Latmani R."/>
            <person name="Stams A.J."/>
            <person name="Klenk H.P."/>
        </authorList>
    </citation>
    <scope>NUCLEOTIDE SEQUENCE [LARGE SCALE GENOMIC DNA]</scope>
    <source>
        <strain evidence="2">ATCC 23193 / DSM 2154 / NCIB 8452 / DL</strain>
    </source>
</reference>
<keyword evidence="2" id="KW-1185">Reference proteome</keyword>
<dbReference type="EMBL" id="CP002780">
    <property type="protein sequence ID" value="AEG61496.1"/>
    <property type="molecule type" value="Genomic_DNA"/>
</dbReference>
<evidence type="ECO:0000313" key="1">
    <source>
        <dbReference type="EMBL" id="AEG61496.1"/>
    </source>
</evidence>
<sequence length="237" mass="26989">MRSFKRNLSLLVVFVLLINLLLPVTGAFADYANNSAVSSNLNQNEEQTILSSEIFDDESLTSISDTNSEINVNENQFLDKDVEDLKSHIDKVEPQAVPVLVYATVILSRIGDKFVTAIQRVAASPAGQLAYKNFNSSNFRHNLIVKTDGDPTTKYQAHHIFPQKFANQWSRLNFNNCDPKYGTWVETPYYQSISTKYNNAWTDFFRPYDLNGTTPTLQAILSHGRELTKAYNLERYF</sequence>
<dbReference type="KEGG" id="dru:Desru_3290"/>
<evidence type="ECO:0000313" key="2">
    <source>
        <dbReference type="Proteomes" id="UP000009234"/>
    </source>
</evidence>
<accession>F6DK79</accession>
<organism evidence="1 2">
    <name type="scientific">Desulforamulus ruminis (strain ATCC 23193 / DSM 2154 / NCIMB 8452 / DL)</name>
    <name type="common">Desulfotomaculum ruminis</name>
    <dbReference type="NCBI Taxonomy" id="696281"/>
    <lineage>
        <taxon>Bacteria</taxon>
        <taxon>Bacillati</taxon>
        <taxon>Bacillota</taxon>
        <taxon>Clostridia</taxon>
        <taxon>Eubacteriales</taxon>
        <taxon>Peptococcaceae</taxon>
        <taxon>Desulforamulus</taxon>
    </lineage>
</organism>
<reference evidence="2" key="1">
    <citation type="submission" date="2011-05" db="EMBL/GenBank/DDBJ databases">
        <title>Complete sequence of Desulfotomaculum ruminis DSM 2154.</title>
        <authorList>
            <person name="Lucas S."/>
            <person name="Copeland A."/>
            <person name="Lapidus A."/>
            <person name="Cheng J.-F."/>
            <person name="Goodwin L."/>
            <person name="Pitluck S."/>
            <person name="Lu M."/>
            <person name="Detter J.C."/>
            <person name="Han C."/>
            <person name="Tapia R."/>
            <person name="Land M."/>
            <person name="Hauser L."/>
            <person name="Kyrpides N."/>
            <person name="Ivanova N."/>
            <person name="Mikhailova N."/>
            <person name="Pagani I."/>
            <person name="Stams A.J.M."/>
            <person name="Plugge C.M."/>
            <person name="Muyzer G."/>
            <person name="Kuever J."/>
            <person name="Parshina S.N."/>
            <person name="Ivanova A.E."/>
            <person name="Nazina T.N."/>
            <person name="Brambilla E."/>
            <person name="Spring S."/>
            <person name="Klenk H.-P."/>
            <person name="Woyke T."/>
        </authorList>
    </citation>
    <scope>NUCLEOTIDE SEQUENCE [LARGE SCALE GENOMIC DNA]</scope>
    <source>
        <strain evidence="2">ATCC 23193 / DSM 2154 / NCIB 8452 / DL</strain>
    </source>
</reference>
<dbReference type="RefSeq" id="WP_013843242.1">
    <property type="nucleotide sequence ID" value="NC_015589.1"/>
</dbReference>
<dbReference type="HOGENOM" id="CLU_1169187_0_0_9"/>
<dbReference type="Proteomes" id="UP000009234">
    <property type="component" value="Chromosome"/>
</dbReference>